<keyword evidence="2" id="KW-0808">Transferase</keyword>
<evidence type="ECO:0000256" key="5">
    <source>
        <dbReference type="ARBA" id="ARBA00023163"/>
    </source>
</evidence>
<dbReference type="SMART" id="SM00342">
    <property type="entry name" value="HTH_ARAC"/>
    <property type="match status" value="1"/>
</dbReference>
<dbReference type="Pfam" id="PF12833">
    <property type="entry name" value="HTH_18"/>
    <property type="match status" value="1"/>
</dbReference>
<keyword evidence="4" id="KW-0238">DNA-binding</keyword>
<dbReference type="SUPFAM" id="SSF46689">
    <property type="entry name" value="Homeodomain-like"/>
    <property type="match status" value="2"/>
</dbReference>
<dbReference type="GO" id="GO:0009893">
    <property type="term" value="P:positive regulation of metabolic process"/>
    <property type="evidence" value="ECO:0007669"/>
    <property type="project" value="UniProtKB-ARBA"/>
</dbReference>
<dbReference type="Gene3D" id="3.30.450.20">
    <property type="entry name" value="PAS domain"/>
    <property type="match status" value="1"/>
</dbReference>
<evidence type="ECO:0000313" key="9">
    <source>
        <dbReference type="Proteomes" id="UP000280395"/>
    </source>
</evidence>
<dbReference type="InterPro" id="IPR018060">
    <property type="entry name" value="HTH_AraC"/>
</dbReference>
<dbReference type="PRINTS" id="PR00032">
    <property type="entry name" value="HTHARAC"/>
</dbReference>
<protein>
    <recommendedName>
        <fullName evidence="7">HTH araC/xylS-type domain-containing protein</fullName>
    </recommendedName>
</protein>
<dbReference type="AlphaFoldDB" id="A0A3M5VLX1"/>
<dbReference type="PANTHER" id="PTHR46796">
    <property type="entry name" value="HTH-TYPE TRANSCRIPTIONAL ACTIVATOR RHAS-RELATED"/>
    <property type="match status" value="1"/>
</dbReference>
<dbReference type="EMBL" id="RBUA01000557">
    <property type="protein sequence ID" value="RMU58605.1"/>
    <property type="molecule type" value="Genomic_DNA"/>
</dbReference>
<dbReference type="GO" id="GO:0016301">
    <property type="term" value="F:kinase activity"/>
    <property type="evidence" value="ECO:0007669"/>
    <property type="project" value="UniProtKB-KW"/>
</dbReference>
<evidence type="ECO:0000256" key="3">
    <source>
        <dbReference type="ARBA" id="ARBA00023015"/>
    </source>
</evidence>
<feature type="domain" description="HTH araC/xylS-type" evidence="7">
    <location>
        <begin position="192"/>
        <end position="289"/>
    </location>
</feature>
<dbReference type="SUPFAM" id="SSF55785">
    <property type="entry name" value="PYP-like sensor domain (PAS domain)"/>
    <property type="match status" value="1"/>
</dbReference>
<dbReference type="GO" id="GO:0005737">
    <property type="term" value="C:cytoplasm"/>
    <property type="evidence" value="ECO:0007669"/>
    <property type="project" value="UniProtKB-SubCell"/>
</dbReference>
<dbReference type="Pfam" id="PF08448">
    <property type="entry name" value="PAS_4"/>
    <property type="match status" value="1"/>
</dbReference>
<dbReference type="GO" id="GO:0003700">
    <property type="term" value="F:DNA-binding transcription factor activity"/>
    <property type="evidence" value="ECO:0007669"/>
    <property type="project" value="InterPro"/>
</dbReference>
<evidence type="ECO:0000313" key="8">
    <source>
        <dbReference type="EMBL" id="RMU58605.1"/>
    </source>
</evidence>
<dbReference type="GO" id="GO:0043565">
    <property type="term" value="F:sequence-specific DNA binding"/>
    <property type="evidence" value="ECO:0007669"/>
    <property type="project" value="InterPro"/>
</dbReference>
<dbReference type="PANTHER" id="PTHR46796:SF13">
    <property type="entry name" value="HTH-TYPE TRANSCRIPTIONAL ACTIVATOR RHAS"/>
    <property type="match status" value="1"/>
</dbReference>
<dbReference type="InterPro" id="IPR035965">
    <property type="entry name" value="PAS-like_dom_sf"/>
</dbReference>
<reference evidence="8 9" key="1">
    <citation type="submission" date="2018-08" db="EMBL/GenBank/DDBJ databases">
        <title>Recombination of ecologically and evolutionarily significant loci maintains genetic cohesion in the Pseudomonas syringae species complex.</title>
        <authorList>
            <person name="Dillon M."/>
            <person name="Thakur S."/>
            <person name="Almeida R.N.D."/>
            <person name="Weir B.S."/>
            <person name="Guttman D.S."/>
        </authorList>
    </citation>
    <scope>NUCLEOTIDE SEQUENCE [LARGE SCALE GENOMIC DNA]</scope>
    <source>
        <strain evidence="8 9">ICMP 14479</strain>
    </source>
</reference>
<proteinExistence type="predicted"/>
<dbReference type="InterPro" id="IPR013656">
    <property type="entry name" value="PAS_4"/>
</dbReference>
<evidence type="ECO:0000256" key="6">
    <source>
        <dbReference type="ARBA" id="ARBA00037345"/>
    </source>
</evidence>
<dbReference type="Proteomes" id="UP000280395">
    <property type="component" value="Unassembled WGS sequence"/>
</dbReference>
<evidence type="ECO:0000259" key="7">
    <source>
        <dbReference type="PROSITE" id="PS01124"/>
    </source>
</evidence>
<dbReference type="InterPro" id="IPR050204">
    <property type="entry name" value="AraC_XylS_family_regulators"/>
</dbReference>
<keyword evidence="3" id="KW-0805">Transcription regulation</keyword>
<dbReference type="PROSITE" id="PS00041">
    <property type="entry name" value="HTH_ARAC_FAMILY_1"/>
    <property type="match status" value="1"/>
</dbReference>
<comment type="caution">
    <text evidence="8">The sequence shown here is derived from an EMBL/GenBank/DDBJ whole genome shotgun (WGS) entry which is preliminary data.</text>
</comment>
<evidence type="ECO:0000256" key="4">
    <source>
        <dbReference type="ARBA" id="ARBA00023125"/>
    </source>
</evidence>
<dbReference type="InterPro" id="IPR020449">
    <property type="entry name" value="Tscrpt_reg_AraC-type_HTH"/>
</dbReference>
<sequence>MMFYAAMDDEFSTICRARQRSFHGAICWLSTNKRADKVMLQSAFASLFQGSRPHNIEQLLSGVEQLLPMLDVLPNAAIFIKDIDARYVLANRTLVQRCGLKHLQPLLGKTSAEVFPAQLGPGYTEQDRRVLRQGLVLEDQLELHLYGTREPGWCLTHKWPLYNQLGTIIGLAGISVDLQSASETHPAYQRLAAVDEHIRSHFNRRVTLGELTRIAGISVAQLERYCKRVFHLTPRQMIQKVRLEHARRLLHTELPITEVALQCGYTDHSAFTRQFKSSTGFTPRQYRQATQGGRPDENLMWEGACPR</sequence>
<accession>A0A3M5VLX1</accession>
<dbReference type="InterPro" id="IPR018062">
    <property type="entry name" value="HTH_AraC-typ_CS"/>
</dbReference>
<name>A0A3M5VLX1_PSESX</name>
<comment type="function">
    <text evidence="6">Regulatory protein of the TOL plasmid xyl operons. XylS activates the xylXYZLTEGFJQKIH operon required for the degradation of toluene, m-xylene and p-xylene.</text>
</comment>
<organism evidence="8 9">
    <name type="scientific">Pseudomonas syringae pv. avii</name>
    <dbReference type="NCBI Taxonomy" id="663959"/>
    <lineage>
        <taxon>Bacteria</taxon>
        <taxon>Pseudomonadati</taxon>
        <taxon>Pseudomonadota</taxon>
        <taxon>Gammaproteobacteria</taxon>
        <taxon>Pseudomonadales</taxon>
        <taxon>Pseudomonadaceae</taxon>
        <taxon>Pseudomonas</taxon>
        <taxon>Pseudomonas syringae</taxon>
    </lineage>
</organism>
<evidence type="ECO:0000256" key="2">
    <source>
        <dbReference type="ARBA" id="ARBA00022777"/>
    </source>
</evidence>
<dbReference type="Gene3D" id="1.10.10.60">
    <property type="entry name" value="Homeodomain-like"/>
    <property type="match status" value="2"/>
</dbReference>
<dbReference type="InterPro" id="IPR009057">
    <property type="entry name" value="Homeodomain-like_sf"/>
</dbReference>
<keyword evidence="5" id="KW-0804">Transcription</keyword>
<comment type="subcellular location">
    <subcellularLocation>
        <location evidence="1">Cytoplasm</location>
    </subcellularLocation>
</comment>
<dbReference type="PROSITE" id="PS01124">
    <property type="entry name" value="HTH_ARAC_FAMILY_2"/>
    <property type="match status" value="1"/>
</dbReference>
<gene>
    <name evidence="8" type="ORF">ALP29_02670</name>
</gene>
<evidence type="ECO:0000256" key="1">
    <source>
        <dbReference type="ARBA" id="ARBA00004496"/>
    </source>
</evidence>
<keyword evidence="2" id="KW-0418">Kinase</keyword>